<reference evidence="2 3" key="1">
    <citation type="submission" date="2018-05" db="EMBL/GenBank/DDBJ databases">
        <title>Genetic diversity of glacier-inhabiting Cryobacterium bacteria in China and description of Cryobacterium mengkeensis sp. nov. and Arthrobacter glacialis sp. nov.</title>
        <authorList>
            <person name="Liu Q."/>
            <person name="Xin Y.-H."/>
        </authorList>
    </citation>
    <scope>NUCLEOTIDE SEQUENCE [LARGE SCALE GENOMIC DNA]</scope>
    <source>
        <strain evidence="2 3">GP3</strain>
    </source>
</reference>
<protein>
    <recommendedName>
        <fullName evidence="1">PH domain-containing protein</fullName>
    </recommendedName>
</protein>
<keyword evidence="3" id="KW-1185">Reference proteome</keyword>
<dbReference type="OrthoDB" id="3826692at2"/>
<evidence type="ECO:0000313" key="2">
    <source>
        <dbReference type="EMBL" id="PXA65342.1"/>
    </source>
</evidence>
<proteinExistence type="predicted"/>
<sequence length="153" mass="16438">MGWGWRNKLKRQSDVAQLPAVPTDLGEAVISVPGMYVVTTSGGDWLDRLAVHGLGIRTTAVVHVYPSGILVERTGAQEIFIAAQKLTEVSTGSGMAGKFVEKDGLVVIGWLLENTQVDTGFRTTEAGAKRPLIHALQALLPEDSDTERNGKNN</sequence>
<gene>
    <name evidence="2" type="ORF">CVS29_11280</name>
</gene>
<dbReference type="EMBL" id="QHLZ01000006">
    <property type="protein sequence ID" value="PXA65342.1"/>
    <property type="molecule type" value="Genomic_DNA"/>
</dbReference>
<evidence type="ECO:0000313" key="3">
    <source>
        <dbReference type="Proteomes" id="UP000246303"/>
    </source>
</evidence>
<dbReference type="Pfam" id="PF25362">
    <property type="entry name" value="bPH_11"/>
    <property type="match status" value="1"/>
</dbReference>
<evidence type="ECO:0000259" key="1">
    <source>
        <dbReference type="Pfam" id="PF25362"/>
    </source>
</evidence>
<dbReference type="InterPro" id="IPR057446">
    <property type="entry name" value="PH_bac"/>
</dbReference>
<organism evidence="2 3">
    <name type="scientific">Arthrobacter psychrochitiniphilus</name>
    <dbReference type="NCBI Taxonomy" id="291045"/>
    <lineage>
        <taxon>Bacteria</taxon>
        <taxon>Bacillati</taxon>
        <taxon>Actinomycetota</taxon>
        <taxon>Actinomycetes</taxon>
        <taxon>Micrococcales</taxon>
        <taxon>Micrococcaceae</taxon>
        <taxon>Arthrobacter</taxon>
    </lineage>
</organism>
<dbReference type="Proteomes" id="UP000246303">
    <property type="component" value="Unassembled WGS sequence"/>
</dbReference>
<dbReference type="AlphaFoldDB" id="A0A2V3DQQ2"/>
<comment type="caution">
    <text evidence="2">The sequence shown here is derived from an EMBL/GenBank/DDBJ whole genome shotgun (WGS) entry which is preliminary data.</text>
</comment>
<feature type="domain" description="PH" evidence="1">
    <location>
        <begin position="16"/>
        <end position="135"/>
    </location>
</feature>
<name>A0A2V3DQQ2_9MICC</name>
<accession>A0A2V3DQQ2</accession>